<proteinExistence type="inferred from homology"/>
<evidence type="ECO:0000256" key="6">
    <source>
        <dbReference type="ARBA" id="ARBA00023141"/>
    </source>
</evidence>
<dbReference type="PANTHER" id="PTHR21272:SF3">
    <property type="entry name" value="CATABOLIC 3-DEHYDROQUINASE"/>
    <property type="match status" value="1"/>
</dbReference>
<comment type="catalytic activity">
    <reaction evidence="1 8">
        <text>3-dehydroquinate = 3-dehydroshikimate + H2O</text>
        <dbReference type="Rhea" id="RHEA:21096"/>
        <dbReference type="ChEBI" id="CHEBI:15377"/>
        <dbReference type="ChEBI" id="CHEBI:16630"/>
        <dbReference type="ChEBI" id="CHEBI:32364"/>
        <dbReference type="EC" id="4.2.1.10"/>
    </reaction>
</comment>
<dbReference type="AlphaFoldDB" id="A0A512BMP7"/>
<evidence type="ECO:0000313" key="11">
    <source>
        <dbReference type="EMBL" id="GEO13228.1"/>
    </source>
</evidence>
<evidence type="ECO:0000256" key="10">
    <source>
        <dbReference type="PIRSR" id="PIRSR001399-3"/>
    </source>
</evidence>
<comment type="caution">
    <text evidence="11">The sequence shown here is derived from an EMBL/GenBank/DDBJ whole genome shotgun (WGS) entry which is preliminary data.</text>
</comment>
<dbReference type="Gene3D" id="3.40.50.9100">
    <property type="entry name" value="Dehydroquinase, class II"/>
    <property type="match status" value="1"/>
</dbReference>
<dbReference type="GO" id="GO:0009423">
    <property type="term" value="P:chorismate biosynthetic process"/>
    <property type="evidence" value="ECO:0007669"/>
    <property type="project" value="UniProtKB-UniRule"/>
</dbReference>
<comment type="function">
    <text evidence="8">Catalyzes a trans-dehydration via an enolate intermediate.</text>
</comment>
<dbReference type="EC" id="4.2.1.10" evidence="5 8"/>
<dbReference type="NCBIfam" id="NF003807">
    <property type="entry name" value="PRK05395.1-4"/>
    <property type="match status" value="1"/>
</dbReference>
<evidence type="ECO:0000256" key="1">
    <source>
        <dbReference type="ARBA" id="ARBA00001864"/>
    </source>
</evidence>
<protein>
    <recommendedName>
        <fullName evidence="5 8">3-dehydroquinate dehydratase</fullName>
        <shortName evidence="8">3-dehydroquinase</shortName>
        <ecNumber evidence="5 8">4.2.1.10</ecNumber>
    </recommendedName>
    <alternativeName>
        <fullName evidence="8">Type II DHQase</fullName>
    </alternativeName>
</protein>
<evidence type="ECO:0000256" key="7">
    <source>
        <dbReference type="ARBA" id="ARBA00023239"/>
    </source>
</evidence>
<dbReference type="NCBIfam" id="TIGR01088">
    <property type="entry name" value="aroQ"/>
    <property type="match status" value="1"/>
</dbReference>
<gene>
    <name evidence="11" type="primary">aroQ1</name>
    <name evidence="8" type="synonym">aroQ</name>
    <name evidence="11" type="ORF">MAE02_09240</name>
</gene>
<evidence type="ECO:0000256" key="9">
    <source>
        <dbReference type="PIRSR" id="PIRSR001399-1"/>
    </source>
</evidence>
<dbReference type="OrthoDB" id="9790793at2"/>
<feature type="site" description="Transition state stabilizer" evidence="8 10">
    <location>
        <position position="19"/>
    </location>
</feature>
<accession>A0A512BMP7</accession>
<comment type="similarity">
    <text evidence="3 8">Belongs to the type-II 3-dehydroquinase family.</text>
</comment>
<evidence type="ECO:0000256" key="5">
    <source>
        <dbReference type="ARBA" id="ARBA00012060"/>
    </source>
</evidence>
<evidence type="ECO:0000256" key="8">
    <source>
        <dbReference type="HAMAP-Rule" id="MF_00169"/>
    </source>
</evidence>
<keyword evidence="8" id="KW-0028">Amino-acid biosynthesis</keyword>
<feature type="binding site" evidence="8">
    <location>
        <position position="113"/>
    </location>
    <ligand>
        <name>substrate</name>
    </ligand>
</feature>
<dbReference type="GO" id="GO:0009073">
    <property type="term" value="P:aromatic amino acid family biosynthetic process"/>
    <property type="evidence" value="ECO:0007669"/>
    <property type="project" value="UniProtKB-KW"/>
</dbReference>
<reference evidence="11 12" key="1">
    <citation type="submission" date="2019-07" db="EMBL/GenBank/DDBJ databases">
        <title>Whole genome shotgun sequence of Microvirga aerophila NBRC 106136.</title>
        <authorList>
            <person name="Hosoyama A."/>
            <person name="Uohara A."/>
            <person name="Ohji S."/>
            <person name="Ichikawa N."/>
        </authorList>
    </citation>
    <scope>NUCLEOTIDE SEQUENCE [LARGE SCALE GENOMIC DNA]</scope>
    <source>
        <strain evidence="11 12">NBRC 106136</strain>
    </source>
</reference>
<feature type="binding site" evidence="8">
    <location>
        <begin position="103"/>
        <end position="104"/>
    </location>
    <ligand>
        <name>substrate</name>
    </ligand>
</feature>
<dbReference type="NCBIfam" id="NF003806">
    <property type="entry name" value="PRK05395.1-3"/>
    <property type="match status" value="1"/>
</dbReference>
<keyword evidence="7 8" id="KW-0456">Lyase</keyword>
<dbReference type="RefSeq" id="WP_114185438.1">
    <property type="nucleotide sequence ID" value="NZ_BJYU01000008.1"/>
</dbReference>
<dbReference type="CDD" id="cd00466">
    <property type="entry name" value="DHQase_II"/>
    <property type="match status" value="1"/>
</dbReference>
<dbReference type="PANTHER" id="PTHR21272">
    <property type="entry name" value="CATABOLIC 3-DEHYDROQUINASE"/>
    <property type="match status" value="1"/>
</dbReference>
<feature type="binding site" evidence="8">
    <location>
        <position position="89"/>
    </location>
    <ligand>
        <name>substrate</name>
    </ligand>
</feature>
<dbReference type="GO" id="GO:0019631">
    <property type="term" value="P:quinate catabolic process"/>
    <property type="evidence" value="ECO:0007669"/>
    <property type="project" value="TreeGrafter"/>
</dbReference>
<dbReference type="HAMAP" id="MF_00169">
    <property type="entry name" value="AroQ"/>
    <property type="match status" value="1"/>
</dbReference>
<organism evidence="11 12">
    <name type="scientific">Microvirga aerophila</name>
    <dbReference type="NCBI Taxonomy" id="670291"/>
    <lineage>
        <taxon>Bacteria</taxon>
        <taxon>Pseudomonadati</taxon>
        <taxon>Pseudomonadota</taxon>
        <taxon>Alphaproteobacteria</taxon>
        <taxon>Hyphomicrobiales</taxon>
        <taxon>Methylobacteriaceae</taxon>
        <taxon>Microvirga</taxon>
    </lineage>
</organism>
<dbReference type="PIRSF" id="PIRSF001399">
    <property type="entry name" value="DHquinase_II"/>
    <property type="match status" value="1"/>
</dbReference>
<keyword evidence="6 8" id="KW-0057">Aromatic amino acid biosynthesis</keyword>
<dbReference type="EMBL" id="BJYU01000008">
    <property type="protein sequence ID" value="GEO13228.1"/>
    <property type="molecule type" value="Genomic_DNA"/>
</dbReference>
<feature type="binding site" evidence="8">
    <location>
        <position position="76"/>
    </location>
    <ligand>
        <name>substrate</name>
    </ligand>
</feature>
<dbReference type="GO" id="GO:0003855">
    <property type="term" value="F:3-dehydroquinate dehydratase activity"/>
    <property type="evidence" value="ECO:0007669"/>
    <property type="project" value="UniProtKB-UniRule"/>
</dbReference>
<dbReference type="SUPFAM" id="SSF52304">
    <property type="entry name" value="Type II 3-dehydroquinate dehydratase"/>
    <property type="match status" value="1"/>
</dbReference>
<dbReference type="Proteomes" id="UP000321085">
    <property type="component" value="Unassembled WGS sequence"/>
</dbReference>
<feature type="active site" description="Proton donor" evidence="8 9">
    <location>
        <position position="102"/>
    </location>
</feature>
<comment type="subunit">
    <text evidence="4 8">Homododecamer.</text>
</comment>
<evidence type="ECO:0000256" key="2">
    <source>
        <dbReference type="ARBA" id="ARBA00004902"/>
    </source>
</evidence>
<dbReference type="InterPro" id="IPR001874">
    <property type="entry name" value="DHquinase_II"/>
</dbReference>
<dbReference type="UniPathway" id="UPA00053">
    <property type="reaction ID" value="UER00086"/>
</dbReference>
<dbReference type="GO" id="GO:0008652">
    <property type="term" value="P:amino acid biosynthetic process"/>
    <property type="evidence" value="ECO:0007669"/>
    <property type="project" value="UniProtKB-KW"/>
</dbReference>
<sequence length="155" mass="16876">MTTSIAVLNGPSLNLLGEREPHIYGTTTLADIEQMCRECARAQGLDLLFFRQSNHEGQIIDWIQEARGKAAGLIINPAGFTSTSIAILDSLKTFSGPIIEVHLSNIHQRESYRHHSYISYAATGVIMGLGAQGYVRAIDALATMLLPAKIPELAE</sequence>
<comment type="caution">
    <text evidence="8">Lacks conserved residue(s) required for the propagation of feature annotation.</text>
</comment>
<dbReference type="InterPro" id="IPR036441">
    <property type="entry name" value="DHquinase_II_sf"/>
</dbReference>
<comment type="pathway">
    <text evidence="2 8">Metabolic intermediate biosynthesis; chorismate biosynthesis; chorismate from D-erythrose 4-phosphate and phosphoenolpyruvate: step 3/7.</text>
</comment>
<keyword evidence="12" id="KW-1185">Reference proteome</keyword>
<feature type="active site" description="Proton acceptor" evidence="8 9">
    <location>
        <position position="24"/>
    </location>
</feature>
<dbReference type="NCBIfam" id="NF003805">
    <property type="entry name" value="PRK05395.1-2"/>
    <property type="match status" value="1"/>
</dbReference>
<evidence type="ECO:0000256" key="3">
    <source>
        <dbReference type="ARBA" id="ARBA00011037"/>
    </source>
</evidence>
<evidence type="ECO:0000256" key="4">
    <source>
        <dbReference type="ARBA" id="ARBA00011193"/>
    </source>
</evidence>
<evidence type="ECO:0000313" key="12">
    <source>
        <dbReference type="Proteomes" id="UP000321085"/>
    </source>
</evidence>
<dbReference type="Pfam" id="PF01220">
    <property type="entry name" value="DHquinase_II"/>
    <property type="match status" value="1"/>
</dbReference>
<name>A0A512BMP7_9HYPH</name>